<dbReference type="OrthoDB" id="9806724at2"/>
<gene>
    <name evidence="7" type="ordered locus">Arnit_0033</name>
</gene>
<reference evidence="7 8" key="1">
    <citation type="journal article" date="2010" name="Stand. Genomic Sci.">
        <title>Complete genome sequence of Arcobacter nitrofigilis type strain (CI).</title>
        <authorList>
            <person name="Pati A."/>
            <person name="Gronow S."/>
            <person name="Lapidus A."/>
            <person name="Copeland A."/>
            <person name="Glavina Del Rio T."/>
            <person name="Nolan M."/>
            <person name="Lucas S."/>
            <person name="Tice H."/>
            <person name="Cheng J.F."/>
            <person name="Han C."/>
            <person name="Chertkov O."/>
            <person name="Bruce D."/>
            <person name="Tapia R."/>
            <person name="Goodwin L."/>
            <person name="Pitluck S."/>
            <person name="Liolios K."/>
            <person name="Ivanova N."/>
            <person name="Mavromatis K."/>
            <person name="Chen A."/>
            <person name="Palaniappan K."/>
            <person name="Land M."/>
            <person name="Hauser L."/>
            <person name="Chang Y.J."/>
            <person name="Jeffries C.D."/>
            <person name="Detter J.C."/>
            <person name="Rohde M."/>
            <person name="Goker M."/>
            <person name="Bristow J."/>
            <person name="Eisen J.A."/>
            <person name="Markowitz V."/>
            <person name="Hugenholtz P."/>
            <person name="Klenk H.P."/>
            <person name="Kyrpides N.C."/>
        </authorList>
    </citation>
    <scope>NUCLEOTIDE SEQUENCE [LARGE SCALE GENOMIC DNA]</scope>
    <source>
        <strain evidence="8">ATCC 33309 / DSM 7299 / CCUG 15893 / LMG 7604 / NCTC 12251 / CI</strain>
    </source>
</reference>
<dbReference type="GO" id="GO:0005886">
    <property type="term" value="C:plasma membrane"/>
    <property type="evidence" value="ECO:0007669"/>
    <property type="project" value="TreeGrafter"/>
</dbReference>
<dbReference type="RefSeq" id="WP_013133848.1">
    <property type="nucleotide sequence ID" value="NC_014166.1"/>
</dbReference>
<dbReference type="InterPro" id="IPR003953">
    <property type="entry name" value="FAD-dep_OxRdtase_2_FAD-bd"/>
</dbReference>
<keyword evidence="3 7" id="KW-0560">Oxidoreductase</keyword>
<dbReference type="KEGG" id="ant:Arnit_0033"/>
<feature type="domain" description="FAD-dependent oxidoreductase 2 FAD-binding" evidence="5">
    <location>
        <begin position="4"/>
        <end position="367"/>
    </location>
</feature>
<protein>
    <submittedName>
        <fullName evidence="7">L-aspartate oxidase</fullName>
        <ecNumber evidence="7">1.4.3.16</ecNumber>
    </submittedName>
</protein>
<dbReference type="PRINTS" id="PR00368">
    <property type="entry name" value="FADPNR"/>
</dbReference>
<dbReference type="Proteomes" id="UP000000939">
    <property type="component" value="Chromosome"/>
</dbReference>
<dbReference type="Gene3D" id="3.50.50.60">
    <property type="entry name" value="FAD/NAD(P)-binding domain"/>
    <property type="match status" value="1"/>
</dbReference>
<dbReference type="SUPFAM" id="SSF56425">
    <property type="entry name" value="Succinate dehydrogenase/fumarate reductase flavoprotein, catalytic domain"/>
    <property type="match status" value="1"/>
</dbReference>
<dbReference type="GO" id="GO:0050660">
    <property type="term" value="F:flavin adenine dinucleotide binding"/>
    <property type="evidence" value="ECO:0007669"/>
    <property type="project" value="TreeGrafter"/>
</dbReference>
<accession>D5V3J2</accession>
<dbReference type="SUPFAM" id="SSF46977">
    <property type="entry name" value="Succinate dehydrogenase/fumarate reductase flavoprotein C-terminal domain"/>
    <property type="match status" value="1"/>
</dbReference>
<dbReference type="Gene3D" id="1.20.58.100">
    <property type="entry name" value="Fumarate reductase/succinate dehydrogenase flavoprotein-like, C-terminal domain"/>
    <property type="match status" value="1"/>
</dbReference>
<evidence type="ECO:0000256" key="3">
    <source>
        <dbReference type="ARBA" id="ARBA00023002"/>
    </source>
</evidence>
<dbReference type="EC" id="1.4.3.16" evidence="7"/>
<dbReference type="PANTHER" id="PTHR11632">
    <property type="entry name" value="SUCCINATE DEHYDROGENASE 2 FLAVOPROTEIN SUBUNIT"/>
    <property type="match status" value="1"/>
</dbReference>
<dbReference type="AlphaFoldDB" id="D5V3J2"/>
<dbReference type="InterPro" id="IPR036188">
    <property type="entry name" value="FAD/NAD-bd_sf"/>
</dbReference>
<comment type="cofactor">
    <cofactor evidence="1">
        <name>FAD</name>
        <dbReference type="ChEBI" id="CHEBI:57692"/>
    </cofactor>
</comment>
<evidence type="ECO:0000313" key="7">
    <source>
        <dbReference type="EMBL" id="ADG91703.1"/>
    </source>
</evidence>
<dbReference type="HOGENOM" id="CLU_014312_6_2_7"/>
<organism evidence="7 8">
    <name type="scientific">Arcobacter nitrofigilis (strain ATCC 33309 / DSM 7299 / CCUG 15893 / LMG 7604 / NCTC 12251 / CI)</name>
    <name type="common">Campylobacter nitrofigilis</name>
    <dbReference type="NCBI Taxonomy" id="572480"/>
    <lineage>
        <taxon>Bacteria</taxon>
        <taxon>Pseudomonadati</taxon>
        <taxon>Campylobacterota</taxon>
        <taxon>Epsilonproteobacteria</taxon>
        <taxon>Campylobacterales</taxon>
        <taxon>Arcobacteraceae</taxon>
        <taxon>Arcobacter</taxon>
    </lineage>
</organism>
<evidence type="ECO:0000256" key="1">
    <source>
        <dbReference type="ARBA" id="ARBA00001974"/>
    </source>
</evidence>
<dbReference type="STRING" id="572480.Arnit_0033"/>
<evidence type="ECO:0000259" key="6">
    <source>
        <dbReference type="Pfam" id="PF02910"/>
    </source>
</evidence>
<dbReference type="SUPFAM" id="SSF51905">
    <property type="entry name" value="FAD/NAD(P)-binding domain"/>
    <property type="match status" value="1"/>
</dbReference>
<dbReference type="Pfam" id="PF02910">
    <property type="entry name" value="Succ_DH_flav_C"/>
    <property type="match status" value="1"/>
</dbReference>
<dbReference type="InterPro" id="IPR030664">
    <property type="entry name" value="SdhA/FrdA/AprA"/>
</dbReference>
<keyword evidence="2" id="KW-0285">Flavoprotein</keyword>
<dbReference type="GO" id="GO:0009055">
    <property type="term" value="F:electron transfer activity"/>
    <property type="evidence" value="ECO:0007669"/>
    <property type="project" value="TreeGrafter"/>
</dbReference>
<dbReference type="eggNOG" id="COG1053">
    <property type="taxonomic scope" value="Bacteria"/>
</dbReference>
<dbReference type="PANTHER" id="PTHR11632:SF51">
    <property type="entry name" value="SUCCINATE DEHYDROGENASE [UBIQUINONE] FLAVOPROTEIN SUBUNIT, MITOCHONDRIAL"/>
    <property type="match status" value="1"/>
</dbReference>
<dbReference type="InterPro" id="IPR027477">
    <property type="entry name" value="Succ_DH/fumarate_Rdtase_cat_sf"/>
</dbReference>
<dbReference type="GO" id="GO:0000104">
    <property type="term" value="F:succinate dehydrogenase activity"/>
    <property type="evidence" value="ECO:0007669"/>
    <property type="project" value="TreeGrafter"/>
</dbReference>
<evidence type="ECO:0000256" key="2">
    <source>
        <dbReference type="ARBA" id="ARBA00022630"/>
    </source>
</evidence>
<evidence type="ECO:0000256" key="4">
    <source>
        <dbReference type="PIRSR" id="PIRSR000171-1"/>
    </source>
</evidence>
<feature type="active site" description="Proton acceptor" evidence="4">
    <location>
        <position position="267"/>
    </location>
</feature>
<keyword evidence="8" id="KW-1185">Reference proteome</keyword>
<feature type="domain" description="Fumarate reductase/succinate dehydrogenase flavoprotein-like C-terminal" evidence="6">
    <location>
        <begin position="423"/>
        <end position="533"/>
    </location>
</feature>
<evidence type="ECO:0000313" key="8">
    <source>
        <dbReference type="Proteomes" id="UP000000939"/>
    </source>
</evidence>
<sequence>MIYDVVVVGGGVAGLMAAIEAKKVDNTVALITKGNIFKSNSAMASGGINAVLNPKDSYAINSHIDDTFKSSKSLADINAITFMCKNASSIISKLEEYGVNFDKDEKGNILQRPFGGGSANRTCYVGDKTGFAITQALIKKAKEVGITFLINTYVLNLATHENSISGVVCLRRSDTSVLVYPAKAVVLAGGGYAGIFRGNSTNAQDYTGDLLAVCLRARLVLKDMEFMQFHPTGIAKTNYLVTEAARGEGGYLVNSDGERFINELETRDKIAKAILEQQQNGKEVFIDLRHLGYEKIQEKLPSLFNAAYNQVGIDISKELLKVKPVAHYSMGGVDTNMGDTSIKGLFVCGEMASNGVHGANRLGGNSLLEGTIFGELVGQKAYKYTHYKEYLPIDYNTVIKDIQNIDKIFEGDTTKNFNAIRISLGKVLFEKVGIIRSEKSLIQAFDYVKYLRRESYSLHCINKEKTNNVELISILELRNALEISEAIILSAQKRKESRGAHFREDYPNEDENLKNHILIKEIQKGYFRLRYEDNSLLTKIRNLFINRLD</sequence>
<name>D5V3J2_ARCNC</name>
<dbReference type="InterPro" id="IPR037099">
    <property type="entry name" value="Fum_R/Succ_DH_flav-like_C_sf"/>
</dbReference>
<dbReference type="EMBL" id="CP001999">
    <property type="protein sequence ID" value="ADG91703.1"/>
    <property type="molecule type" value="Genomic_DNA"/>
</dbReference>
<dbReference type="Gene3D" id="3.90.700.10">
    <property type="entry name" value="Succinate dehydrogenase/fumarate reductase flavoprotein, catalytic domain"/>
    <property type="match status" value="1"/>
</dbReference>
<dbReference type="PIRSF" id="PIRSF000171">
    <property type="entry name" value="SDHA_APRA_LASPO"/>
    <property type="match status" value="1"/>
</dbReference>
<dbReference type="GO" id="GO:0009061">
    <property type="term" value="P:anaerobic respiration"/>
    <property type="evidence" value="ECO:0007669"/>
    <property type="project" value="TreeGrafter"/>
</dbReference>
<dbReference type="Pfam" id="PF00890">
    <property type="entry name" value="FAD_binding_2"/>
    <property type="match status" value="1"/>
</dbReference>
<dbReference type="GO" id="GO:0008734">
    <property type="term" value="F:L-aspartate oxidase activity"/>
    <property type="evidence" value="ECO:0007669"/>
    <property type="project" value="UniProtKB-EC"/>
</dbReference>
<dbReference type="InterPro" id="IPR015939">
    <property type="entry name" value="Fum_Rdtase/Succ_DH_flav-like_C"/>
</dbReference>
<evidence type="ECO:0000259" key="5">
    <source>
        <dbReference type="Pfam" id="PF00890"/>
    </source>
</evidence>
<proteinExistence type="predicted"/>